<dbReference type="Proteomes" id="UP001151760">
    <property type="component" value="Unassembled WGS sequence"/>
</dbReference>
<gene>
    <name evidence="1" type="ORF">Tco_1121617</name>
</gene>
<accession>A0ABQ5IY65</accession>
<protein>
    <submittedName>
        <fullName evidence="1">Uncharacterized protein</fullName>
    </submittedName>
</protein>
<name>A0ABQ5IY65_9ASTR</name>
<comment type="caution">
    <text evidence="1">The sequence shown here is derived from an EMBL/GenBank/DDBJ whole genome shotgun (WGS) entry which is preliminary data.</text>
</comment>
<dbReference type="EMBL" id="BQNB010021324">
    <property type="protein sequence ID" value="GJU05187.1"/>
    <property type="molecule type" value="Genomic_DNA"/>
</dbReference>
<sequence length="128" mass="14548">MGCSVPHSYDQIKAMVKKQIQEDRVRQLAMMNLAHQFNEASIAKDELRKAYEECRDIPLEQRAMIEKFLKIGSELDYEMNRDLLWNGAKLGKQIRDKKGVEGVGEKIGVDEVLGEKRGVDEAPGELIS</sequence>
<evidence type="ECO:0000313" key="2">
    <source>
        <dbReference type="Proteomes" id="UP001151760"/>
    </source>
</evidence>
<reference evidence="1" key="1">
    <citation type="journal article" date="2022" name="Int. J. Mol. Sci.">
        <title>Draft Genome of Tanacetum Coccineum: Genomic Comparison of Closely Related Tanacetum-Family Plants.</title>
        <authorList>
            <person name="Yamashiro T."/>
            <person name="Shiraishi A."/>
            <person name="Nakayama K."/>
            <person name="Satake H."/>
        </authorList>
    </citation>
    <scope>NUCLEOTIDE SEQUENCE</scope>
</reference>
<reference evidence="1" key="2">
    <citation type="submission" date="2022-01" db="EMBL/GenBank/DDBJ databases">
        <authorList>
            <person name="Yamashiro T."/>
            <person name="Shiraishi A."/>
            <person name="Satake H."/>
            <person name="Nakayama K."/>
        </authorList>
    </citation>
    <scope>NUCLEOTIDE SEQUENCE</scope>
</reference>
<proteinExistence type="predicted"/>
<keyword evidence="2" id="KW-1185">Reference proteome</keyword>
<evidence type="ECO:0000313" key="1">
    <source>
        <dbReference type="EMBL" id="GJU05187.1"/>
    </source>
</evidence>
<organism evidence="1 2">
    <name type="scientific">Tanacetum coccineum</name>
    <dbReference type="NCBI Taxonomy" id="301880"/>
    <lineage>
        <taxon>Eukaryota</taxon>
        <taxon>Viridiplantae</taxon>
        <taxon>Streptophyta</taxon>
        <taxon>Embryophyta</taxon>
        <taxon>Tracheophyta</taxon>
        <taxon>Spermatophyta</taxon>
        <taxon>Magnoliopsida</taxon>
        <taxon>eudicotyledons</taxon>
        <taxon>Gunneridae</taxon>
        <taxon>Pentapetalae</taxon>
        <taxon>asterids</taxon>
        <taxon>campanulids</taxon>
        <taxon>Asterales</taxon>
        <taxon>Asteraceae</taxon>
        <taxon>Asteroideae</taxon>
        <taxon>Anthemideae</taxon>
        <taxon>Anthemidinae</taxon>
        <taxon>Tanacetum</taxon>
    </lineage>
</organism>